<sequence length="139" mass="15456">MRIGMAALFAAVIVGGGLSAGAAIADECFVHNDSLMRLQTRGSSYVMRYEQPRDVLRRAGVRRGTVLLDGNVSNGSFSGVARRFSRYCPGEPLEYRVSGRVYDDPYSIIVDGRYEVHDRCRPTGRLKGDQLVFTFIRNC</sequence>
<name>A0A934IIN4_9HYPH</name>
<feature type="signal peptide" evidence="1">
    <location>
        <begin position="1"/>
        <end position="25"/>
    </location>
</feature>
<proteinExistence type="predicted"/>
<reference evidence="2" key="1">
    <citation type="submission" date="2020-12" db="EMBL/GenBank/DDBJ databases">
        <title>Bacterial taxonomy.</title>
        <authorList>
            <person name="Pan X."/>
        </authorList>
    </citation>
    <scope>NUCLEOTIDE SEQUENCE</scope>
    <source>
        <strain evidence="2">B2012</strain>
    </source>
</reference>
<accession>A0A934IIN4</accession>
<evidence type="ECO:0000313" key="3">
    <source>
        <dbReference type="Proteomes" id="UP000609531"/>
    </source>
</evidence>
<protein>
    <submittedName>
        <fullName evidence="2">Uncharacterized protein</fullName>
    </submittedName>
</protein>
<comment type="caution">
    <text evidence="2">The sequence shown here is derived from an EMBL/GenBank/DDBJ whole genome shotgun (WGS) entry which is preliminary data.</text>
</comment>
<dbReference type="AlphaFoldDB" id="A0A934IIN4"/>
<dbReference type="Proteomes" id="UP000609531">
    <property type="component" value="Unassembled WGS sequence"/>
</dbReference>
<feature type="chain" id="PRO_5037067561" evidence="1">
    <location>
        <begin position="26"/>
        <end position="139"/>
    </location>
</feature>
<gene>
    <name evidence="2" type="ORF">JCR33_01840</name>
</gene>
<evidence type="ECO:0000313" key="2">
    <source>
        <dbReference type="EMBL" id="MBJ3774407.1"/>
    </source>
</evidence>
<keyword evidence="1" id="KW-0732">Signal</keyword>
<organism evidence="2 3">
    <name type="scientific">Acuticoccus mangrovi</name>
    <dbReference type="NCBI Taxonomy" id="2796142"/>
    <lineage>
        <taxon>Bacteria</taxon>
        <taxon>Pseudomonadati</taxon>
        <taxon>Pseudomonadota</taxon>
        <taxon>Alphaproteobacteria</taxon>
        <taxon>Hyphomicrobiales</taxon>
        <taxon>Amorphaceae</taxon>
        <taxon>Acuticoccus</taxon>
    </lineage>
</organism>
<evidence type="ECO:0000256" key="1">
    <source>
        <dbReference type="SAM" id="SignalP"/>
    </source>
</evidence>
<keyword evidence="3" id="KW-1185">Reference proteome</keyword>
<dbReference type="EMBL" id="JAEKJA010000001">
    <property type="protein sequence ID" value="MBJ3774407.1"/>
    <property type="molecule type" value="Genomic_DNA"/>
</dbReference>